<name>A0A9P9DPH6_9PLEO</name>
<comment type="caution">
    <text evidence="1">The sequence shown here is derived from an EMBL/GenBank/DDBJ whole genome shotgun (WGS) entry which is preliminary data.</text>
</comment>
<organism evidence="1 2">
    <name type="scientific">Dendryphion nanum</name>
    <dbReference type="NCBI Taxonomy" id="256645"/>
    <lineage>
        <taxon>Eukaryota</taxon>
        <taxon>Fungi</taxon>
        <taxon>Dikarya</taxon>
        <taxon>Ascomycota</taxon>
        <taxon>Pezizomycotina</taxon>
        <taxon>Dothideomycetes</taxon>
        <taxon>Pleosporomycetidae</taxon>
        <taxon>Pleosporales</taxon>
        <taxon>Torulaceae</taxon>
        <taxon>Dendryphion</taxon>
    </lineage>
</organism>
<dbReference type="AlphaFoldDB" id="A0A9P9DPH6"/>
<protein>
    <submittedName>
        <fullName evidence="1">Uncharacterized protein</fullName>
    </submittedName>
</protein>
<sequence>MFQHVGYVMQTSISLGGAIVVCIHRALSIPGTAVEEGKRSRDVGALSRVETQCRGLCCLDVLISWGIIKSGGFSFSLLCISLSPFDESC</sequence>
<dbReference type="EMBL" id="JAGMWT010000009">
    <property type="protein sequence ID" value="KAH7122707.1"/>
    <property type="molecule type" value="Genomic_DNA"/>
</dbReference>
<dbReference type="Proteomes" id="UP000700596">
    <property type="component" value="Unassembled WGS sequence"/>
</dbReference>
<proteinExistence type="predicted"/>
<dbReference type="OrthoDB" id="6108017at2759"/>
<accession>A0A9P9DPH6</accession>
<evidence type="ECO:0000313" key="1">
    <source>
        <dbReference type="EMBL" id="KAH7122707.1"/>
    </source>
</evidence>
<reference evidence="1" key="1">
    <citation type="journal article" date="2021" name="Nat. Commun.">
        <title>Genetic determinants of endophytism in the Arabidopsis root mycobiome.</title>
        <authorList>
            <person name="Mesny F."/>
            <person name="Miyauchi S."/>
            <person name="Thiergart T."/>
            <person name="Pickel B."/>
            <person name="Atanasova L."/>
            <person name="Karlsson M."/>
            <person name="Huettel B."/>
            <person name="Barry K.W."/>
            <person name="Haridas S."/>
            <person name="Chen C."/>
            <person name="Bauer D."/>
            <person name="Andreopoulos W."/>
            <person name="Pangilinan J."/>
            <person name="LaButti K."/>
            <person name="Riley R."/>
            <person name="Lipzen A."/>
            <person name="Clum A."/>
            <person name="Drula E."/>
            <person name="Henrissat B."/>
            <person name="Kohler A."/>
            <person name="Grigoriev I.V."/>
            <person name="Martin F.M."/>
            <person name="Hacquard S."/>
        </authorList>
    </citation>
    <scope>NUCLEOTIDE SEQUENCE</scope>
    <source>
        <strain evidence="1">MPI-CAGE-CH-0243</strain>
    </source>
</reference>
<keyword evidence="2" id="KW-1185">Reference proteome</keyword>
<gene>
    <name evidence="1" type="ORF">B0J11DRAFT_346587</name>
</gene>
<evidence type="ECO:0000313" key="2">
    <source>
        <dbReference type="Proteomes" id="UP000700596"/>
    </source>
</evidence>